<dbReference type="OrthoDB" id="2375467at2"/>
<keyword evidence="3" id="KW-0378">Hydrolase</keyword>
<evidence type="ECO:0000256" key="3">
    <source>
        <dbReference type="ARBA" id="ARBA00022801"/>
    </source>
</evidence>
<evidence type="ECO:0000313" key="5">
    <source>
        <dbReference type="EMBL" id="SHH77685.1"/>
    </source>
</evidence>
<dbReference type="InterPro" id="IPR008201">
    <property type="entry name" value="HepT-like"/>
</dbReference>
<evidence type="ECO:0000256" key="4">
    <source>
        <dbReference type="ARBA" id="ARBA00024207"/>
    </source>
</evidence>
<comment type="similarity">
    <text evidence="4">Belongs to the HepT RNase toxin family.</text>
</comment>
<dbReference type="GO" id="GO:0016787">
    <property type="term" value="F:hydrolase activity"/>
    <property type="evidence" value="ECO:0007669"/>
    <property type="project" value="UniProtKB-KW"/>
</dbReference>
<dbReference type="GO" id="GO:0110001">
    <property type="term" value="C:toxin-antitoxin complex"/>
    <property type="evidence" value="ECO:0007669"/>
    <property type="project" value="InterPro"/>
</dbReference>
<dbReference type="AlphaFoldDB" id="A0A1M5VR08"/>
<dbReference type="Proteomes" id="UP000184079">
    <property type="component" value="Unassembled WGS sequence"/>
</dbReference>
<dbReference type="RefSeq" id="WP_073010958.1">
    <property type="nucleotide sequence ID" value="NZ_FQXD01000013.1"/>
</dbReference>
<dbReference type="Gene3D" id="1.20.120.580">
    <property type="entry name" value="bsu32300-like"/>
    <property type="match status" value="1"/>
</dbReference>
<dbReference type="Pfam" id="PF01934">
    <property type="entry name" value="HepT-like"/>
    <property type="match status" value="1"/>
</dbReference>
<evidence type="ECO:0000256" key="2">
    <source>
        <dbReference type="ARBA" id="ARBA00022722"/>
    </source>
</evidence>
<dbReference type="PANTHER" id="PTHR33397">
    <property type="entry name" value="UPF0331 PROTEIN YUTE"/>
    <property type="match status" value="1"/>
</dbReference>
<keyword evidence="2" id="KW-0540">Nuclease</keyword>
<dbReference type="InterPro" id="IPR052379">
    <property type="entry name" value="Type_VII_TA_RNase"/>
</dbReference>
<accession>A0A1M5VR08</accession>
<proteinExistence type="inferred from homology"/>
<dbReference type="InterPro" id="IPR037038">
    <property type="entry name" value="HepT-like_sf"/>
</dbReference>
<keyword evidence="1" id="KW-1277">Toxin-antitoxin system</keyword>
<evidence type="ECO:0000256" key="1">
    <source>
        <dbReference type="ARBA" id="ARBA00022649"/>
    </source>
</evidence>
<dbReference type="GO" id="GO:0004540">
    <property type="term" value="F:RNA nuclease activity"/>
    <property type="evidence" value="ECO:0007669"/>
    <property type="project" value="InterPro"/>
</dbReference>
<protein>
    <submittedName>
        <fullName evidence="5">Uncharacterized conserved protein YutE, UPF0331/DUF86 family</fullName>
    </submittedName>
</protein>
<dbReference type="EMBL" id="FQXD01000013">
    <property type="protein sequence ID" value="SHH77685.1"/>
    <property type="molecule type" value="Genomic_DNA"/>
</dbReference>
<gene>
    <name evidence="5" type="ORF">SAMN05421807_11371</name>
</gene>
<dbReference type="PANTHER" id="PTHR33397:SF5">
    <property type="entry name" value="RNASE YUTE-RELATED"/>
    <property type="match status" value="1"/>
</dbReference>
<evidence type="ECO:0000313" key="6">
    <source>
        <dbReference type="Proteomes" id="UP000184079"/>
    </source>
</evidence>
<name>A0A1M5VR08_9BACI</name>
<sequence length="150" mass="17927">MYFVDREKLESILQYMDQLNGILEMDRLHSLEEKLSLERAVHVYIESVLDVGNMMIDGFIMRDPGSYHDIIDILLDEKVLPTEQERAYKELITLRRMLISDYAQVDHKKMVQVMQTYLKDYKQFATYIRKYINEEHQQVTHAFSNDTSKQ</sequence>
<keyword evidence="6" id="KW-1185">Reference proteome</keyword>
<reference evidence="6" key="1">
    <citation type="submission" date="2016-11" db="EMBL/GenBank/DDBJ databases">
        <authorList>
            <person name="Varghese N."/>
            <person name="Submissions S."/>
        </authorList>
    </citation>
    <scope>NUCLEOTIDE SEQUENCE [LARGE SCALE GENOMIC DNA]</scope>
    <source>
        <strain evidence="6">CGMCC 1.6496</strain>
    </source>
</reference>
<organism evidence="5 6">
    <name type="scientific">Virgibacillus chiguensis</name>
    <dbReference type="NCBI Taxonomy" id="411959"/>
    <lineage>
        <taxon>Bacteria</taxon>
        <taxon>Bacillati</taxon>
        <taxon>Bacillota</taxon>
        <taxon>Bacilli</taxon>
        <taxon>Bacillales</taxon>
        <taxon>Bacillaceae</taxon>
        <taxon>Virgibacillus</taxon>
    </lineage>
</organism>